<feature type="compositionally biased region" description="Acidic residues" evidence="2">
    <location>
        <begin position="198"/>
        <end position="214"/>
    </location>
</feature>
<dbReference type="AlphaFoldDB" id="A0AB34KJS3"/>
<dbReference type="GeneID" id="96009559"/>
<reference evidence="4 5" key="1">
    <citation type="journal article" date="2020" name="Microbiol. Resour. Announc.">
        <title>Draft Genome Sequence of a Cladosporium Species Isolated from the Mesophotic Ascidian Didemnum maculosum.</title>
        <authorList>
            <person name="Gioti A."/>
            <person name="Siaperas R."/>
            <person name="Nikolaivits E."/>
            <person name="Le Goff G."/>
            <person name="Ouazzani J."/>
            <person name="Kotoulas G."/>
            <person name="Topakas E."/>
        </authorList>
    </citation>
    <scope>NUCLEOTIDE SEQUENCE [LARGE SCALE GENOMIC DNA]</scope>
    <source>
        <strain evidence="4 5">TM138-S3</strain>
    </source>
</reference>
<feature type="domain" description="CS" evidence="3">
    <location>
        <begin position="19"/>
        <end position="118"/>
    </location>
</feature>
<dbReference type="GO" id="GO:0006457">
    <property type="term" value="P:protein folding"/>
    <property type="evidence" value="ECO:0007669"/>
    <property type="project" value="TreeGrafter"/>
</dbReference>
<dbReference type="GO" id="GO:0005829">
    <property type="term" value="C:cytosol"/>
    <property type="evidence" value="ECO:0007669"/>
    <property type="project" value="TreeGrafter"/>
</dbReference>
<dbReference type="FunFam" id="2.60.40.790:FF:000013">
    <property type="entry name" value="Very-long-chain (3R)-3-hydroxyacyl-CoA dehydratase"/>
    <property type="match status" value="1"/>
</dbReference>
<evidence type="ECO:0000313" key="4">
    <source>
        <dbReference type="EMBL" id="KAL1584051.1"/>
    </source>
</evidence>
<keyword evidence="5" id="KW-1185">Reference proteome</keyword>
<dbReference type="GO" id="GO:0051131">
    <property type="term" value="P:chaperone-mediated protein complex assembly"/>
    <property type="evidence" value="ECO:0007669"/>
    <property type="project" value="TreeGrafter"/>
</dbReference>
<dbReference type="GO" id="GO:0051087">
    <property type="term" value="F:protein-folding chaperone binding"/>
    <property type="evidence" value="ECO:0007669"/>
    <property type="project" value="TreeGrafter"/>
</dbReference>
<dbReference type="EMBL" id="JAAQHG020000029">
    <property type="protein sequence ID" value="KAL1584051.1"/>
    <property type="molecule type" value="Genomic_DNA"/>
</dbReference>
<proteinExistence type="inferred from homology"/>
<dbReference type="InterPro" id="IPR008978">
    <property type="entry name" value="HSP20-like_chaperone"/>
</dbReference>
<comment type="caution">
    <text evidence="4">The sequence shown here is derived from an EMBL/GenBank/DDBJ whole genome shotgun (WGS) entry which is preliminary data.</text>
</comment>
<feature type="region of interest" description="Disordered" evidence="2">
    <location>
        <begin position="185"/>
        <end position="234"/>
    </location>
</feature>
<dbReference type="Proteomes" id="UP000803884">
    <property type="component" value="Unassembled WGS sequence"/>
</dbReference>
<dbReference type="SUPFAM" id="SSF49764">
    <property type="entry name" value="HSP20-like chaperones"/>
    <property type="match status" value="1"/>
</dbReference>
<dbReference type="CDD" id="cd06465">
    <property type="entry name" value="p23_hB-ind1_like"/>
    <property type="match status" value="1"/>
</dbReference>
<dbReference type="InterPro" id="IPR045250">
    <property type="entry name" value="p23-like"/>
</dbReference>
<comment type="similarity">
    <text evidence="1">Belongs to the p23/wos2 family.</text>
</comment>
<dbReference type="Gene3D" id="2.60.40.790">
    <property type="match status" value="1"/>
</dbReference>
<feature type="compositionally biased region" description="Gly residues" evidence="2">
    <location>
        <begin position="185"/>
        <end position="197"/>
    </location>
</feature>
<dbReference type="PANTHER" id="PTHR22932:SF1">
    <property type="entry name" value="CO-CHAPERONE PROTEIN DAF-41"/>
    <property type="match status" value="1"/>
</dbReference>
<dbReference type="GO" id="GO:0005634">
    <property type="term" value="C:nucleus"/>
    <property type="evidence" value="ECO:0007669"/>
    <property type="project" value="TreeGrafter"/>
</dbReference>
<dbReference type="RefSeq" id="XP_069227157.1">
    <property type="nucleotide sequence ID" value="XM_069376721.1"/>
</dbReference>
<name>A0AB34KJS3_9PEZI</name>
<protein>
    <recommendedName>
        <fullName evidence="3">CS domain-containing protein</fullName>
    </recommendedName>
</protein>
<evidence type="ECO:0000313" key="5">
    <source>
        <dbReference type="Proteomes" id="UP000803884"/>
    </source>
</evidence>
<sequence>MEQPKNTTDAKIAGAGSAAMVPEVTWAQRSSATEAEKNHVFLAIMVPDVSPQNIKLDVQPTSLDFTGYSDSKKANYHVHLDFYKEIDPSASKTNHTSRAVEFVLQKKDLEVEYWPRLLKDAKKVHFLKTDFDKWVDEDEQDEVNEDDDYMSRMGGMQGMQGMQGMGGMGGEGGFGGIDFSKLGGMGGMPDMSGMGGMGEDDGEEDDEDMPELEEEAKGGAAAADASKPKVQEVE</sequence>
<dbReference type="PANTHER" id="PTHR22932">
    <property type="entry name" value="TELOMERASE-BINDING PROTEIN P23 HSP90 CO-CHAPERONE"/>
    <property type="match status" value="1"/>
</dbReference>
<evidence type="ECO:0000256" key="2">
    <source>
        <dbReference type="SAM" id="MobiDB-lite"/>
    </source>
</evidence>
<gene>
    <name evidence="4" type="ORF">WHR41_08117</name>
</gene>
<dbReference type="InterPro" id="IPR007052">
    <property type="entry name" value="CS_dom"/>
</dbReference>
<evidence type="ECO:0000256" key="1">
    <source>
        <dbReference type="ARBA" id="ARBA00025733"/>
    </source>
</evidence>
<organism evidence="4 5">
    <name type="scientific">Cladosporium halotolerans</name>
    <dbReference type="NCBI Taxonomy" id="1052096"/>
    <lineage>
        <taxon>Eukaryota</taxon>
        <taxon>Fungi</taxon>
        <taxon>Dikarya</taxon>
        <taxon>Ascomycota</taxon>
        <taxon>Pezizomycotina</taxon>
        <taxon>Dothideomycetes</taxon>
        <taxon>Dothideomycetidae</taxon>
        <taxon>Cladosporiales</taxon>
        <taxon>Cladosporiaceae</taxon>
        <taxon>Cladosporium</taxon>
    </lineage>
</organism>
<dbReference type="Pfam" id="PF04969">
    <property type="entry name" value="CS"/>
    <property type="match status" value="1"/>
</dbReference>
<dbReference type="PROSITE" id="PS51203">
    <property type="entry name" value="CS"/>
    <property type="match status" value="1"/>
</dbReference>
<accession>A0AB34KJS3</accession>
<dbReference type="GO" id="GO:0051879">
    <property type="term" value="F:Hsp90 protein binding"/>
    <property type="evidence" value="ECO:0007669"/>
    <property type="project" value="InterPro"/>
</dbReference>
<evidence type="ECO:0000259" key="3">
    <source>
        <dbReference type="PROSITE" id="PS51203"/>
    </source>
</evidence>